<reference evidence="2 3" key="1">
    <citation type="submission" date="2019-08" db="EMBL/GenBank/DDBJ databases">
        <title>Genome of Algoriphagus ratkowskyi IC026.</title>
        <authorList>
            <person name="Bowman J.P."/>
        </authorList>
    </citation>
    <scope>NUCLEOTIDE SEQUENCE [LARGE SCALE GENOMIC DNA]</scope>
    <source>
        <strain evidence="2 3">IC026</strain>
    </source>
</reference>
<dbReference type="EMBL" id="VORV01000003">
    <property type="protein sequence ID" value="TXD78947.1"/>
    <property type="molecule type" value="Genomic_DNA"/>
</dbReference>
<sequence length="122" mass="13989">MMKFNKIYFGLWILIFALFAYWQFNDPDPEVWVSIYGVAIIFCMMGTRGIFPKFPLAVVVLACVAGAIYFYPGGIGDWISQEVEQHDLSMKTPQMEEARETFGLLIVALVLSPALWKAWKRN</sequence>
<protein>
    <recommendedName>
        <fullName evidence="4">Transmembrane family 220 protein</fullName>
    </recommendedName>
</protein>
<dbReference type="PANTHER" id="PTHR34262">
    <property type="entry name" value="TRANSMEMBRANE PROTEIN 220"/>
    <property type="match status" value="1"/>
</dbReference>
<accession>A0ABY3HQX4</accession>
<keyword evidence="1" id="KW-0812">Transmembrane</keyword>
<evidence type="ECO:0000313" key="2">
    <source>
        <dbReference type="EMBL" id="TXD78947.1"/>
    </source>
</evidence>
<organism evidence="2 3">
    <name type="scientific">Algoriphagus ratkowskyi</name>
    <dbReference type="NCBI Taxonomy" id="57028"/>
    <lineage>
        <taxon>Bacteria</taxon>
        <taxon>Pseudomonadati</taxon>
        <taxon>Bacteroidota</taxon>
        <taxon>Cytophagia</taxon>
        <taxon>Cytophagales</taxon>
        <taxon>Cyclobacteriaceae</taxon>
        <taxon>Algoriphagus</taxon>
    </lineage>
</organism>
<gene>
    <name evidence="2" type="ORF">ESW18_05365</name>
</gene>
<feature type="transmembrane region" description="Helical" evidence="1">
    <location>
        <begin position="54"/>
        <end position="71"/>
    </location>
</feature>
<dbReference type="Proteomes" id="UP000321927">
    <property type="component" value="Unassembled WGS sequence"/>
</dbReference>
<evidence type="ECO:0008006" key="4">
    <source>
        <dbReference type="Google" id="ProtNLM"/>
    </source>
</evidence>
<keyword evidence="1" id="KW-0472">Membrane</keyword>
<feature type="transmembrane region" description="Helical" evidence="1">
    <location>
        <begin position="30"/>
        <end position="47"/>
    </location>
</feature>
<dbReference type="Pfam" id="PF15071">
    <property type="entry name" value="TMEM220"/>
    <property type="match status" value="1"/>
</dbReference>
<evidence type="ECO:0000313" key="3">
    <source>
        <dbReference type="Proteomes" id="UP000321927"/>
    </source>
</evidence>
<proteinExistence type="predicted"/>
<keyword evidence="3" id="KW-1185">Reference proteome</keyword>
<evidence type="ECO:0000256" key="1">
    <source>
        <dbReference type="SAM" id="Phobius"/>
    </source>
</evidence>
<feature type="transmembrane region" description="Helical" evidence="1">
    <location>
        <begin position="7"/>
        <end position="24"/>
    </location>
</feature>
<dbReference type="InterPro" id="IPR029377">
    <property type="entry name" value="TMEM220"/>
</dbReference>
<comment type="caution">
    <text evidence="2">The sequence shown here is derived from an EMBL/GenBank/DDBJ whole genome shotgun (WGS) entry which is preliminary data.</text>
</comment>
<feature type="transmembrane region" description="Helical" evidence="1">
    <location>
        <begin position="101"/>
        <end position="119"/>
    </location>
</feature>
<dbReference type="PANTHER" id="PTHR34262:SF1">
    <property type="entry name" value="TRANSMEMBRANE PROTEIN 220"/>
    <property type="match status" value="1"/>
</dbReference>
<keyword evidence="1" id="KW-1133">Transmembrane helix</keyword>
<name>A0ABY3HQX4_9BACT</name>